<sequence length="209" mass="23686">MKGGARVNSGPPPDPNAIRRGRQGDADTWTWLPQEGFAGAIPDWPLLDDVTLTARRDMMLDKAAGLADELADATDDRVRGLVQRRLDSANERIRILDQQIDAQRDLEQSMWHQLWRTPQAFVWDQQRWLREVAQYVRHKVLAELGSMADAKEARQWSDRLGLNPAAMLRNRWRVVDGVVAKPGGQQQSAPKRESARSRLTVVSNDDDES</sequence>
<name>A0A0N9HL75_9PSEU</name>
<dbReference type="STRING" id="860235.AOZ06_07765"/>
<dbReference type="RefSeq" id="WP_054288812.1">
    <property type="nucleotide sequence ID" value="NZ_CP012752.1"/>
</dbReference>
<evidence type="ECO:0000313" key="2">
    <source>
        <dbReference type="EMBL" id="ALG06840.1"/>
    </source>
</evidence>
<dbReference type="OrthoDB" id="3391752at2"/>
<accession>A0A0N9HL75</accession>
<evidence type="ECO:0000256" key="1">
    <source>
        <dbReference type="SAM" id="MobiDB-lite"/>
    </source>
</evidence>
<dbReference type="KEGG" id="kphy:AOZ06_07765"/>
<proteinExistence type="predicted"/>
<reference evidence="2 3" key="1">
    <citation type="submission" date="2015-07" db="EMBL/GenBank/DDBJ databases">
        <title>Genome sequencing of Kibdelosporangium phytohabitans.</title>
        <authorList>
            <person name="Qin S."/>
            <person name="Xing K."/>
        </authorList>
    </citation>
    <scope>NUCLEOTIDE SEQUENCE [LARGE SCALE GENOMIC DNA]</scope>
    <source>
        <strain evidence="2 3">KLBMP1111</strain>
    </source>
</reference>
<dbReference type="EMBL" id="CP012752">
    <property type="protein sequence ID" value="ALG06840.1"/>
    <property type="molecule type" value="Genomic_DNA"/>
</dbReference>
<dbReference type="AlphaFoldDB" id="A0A0N9HL75"/>
<gene>
    <name evidence="2" type="ORF">AOZ06_07765</name>
</gene>
<feature type="region of interest" description="Disordered" evidence="1">
    <location>
        <begin position="181"/>
        <end position="209"/>
    </location>
</feature>
<evidence type="ECO:0000313" key="3">
    <source>
        <dbReference type="Proteomes" id="UP000063699"/>
    </source>
</evidence>
<dbReference type="Proteomes" id="UP000063699">
    <property type="component" value="Chromosome"/>
</dbReference>
<organism evidence="2 3">
    <name type="scientific">Kibdelosporangium phytohabitans</name>
    <dbReference type="NCBI Taxonomy" id="860235"/>
    <lineage>
        <taxon>Bacteria</taxon>
        <taxon>Bacillati</taxon>
        <taxon>Actinomycetota</taxon>
        <taxon>Actinomycetes</taxon>
        <taxon>Pseudonocardiales</taxon>
        <taxon>Pseudonocardiaceae</taxon>
        <taxon>Kibdelosporangium</taxon>
    </lineage>
</organism>
<keyword evidence="3" id="KW-1185">Reference proteome</keyword>
<feature type="region of interest" description="Disordered" evidence="1">
    <location>
        <begin position="1"/>
        <end position="25"/>
    </location>
</feature>
<protein>
    <submittedName>
        <fullName evidence="2">Uncharacterized protein</fullName>
    </submittedName>
</protein>